<dbReference type="EMBL" id="MU277212">
    <property type="protein sequence ID" value="KAI0061491.1"/>
    <property type="molecule type" value="Genomic_DNA"/>
</dbReference>
<evidence type="ECO:0000313" key="2">
    <source>
        <dbReference type="Proteomes" id="UP000814140"/>
    </source>
</evidence>
<reference evidence="1" key="1">
    <citation type="submission" date="2021-03" db="EMBL/GenBank/DDBJ databases">
        <authorList>
            <consortium name="DOE Joint Genome Institute"/>
            <person name="Ahrendt S."/>
            <person name="Looney B.P."/>
            <person name="Miyauchi S."/>
            <person name="Morin E."/>
            <person name="Drula E."/>
            <person name="Courty P.E."/>
            <person name="Chicoki N."/>
            <person name="Fauchery L."/>
            <person name="Kohler A."/>
            <person name="Kuo A."/>
            <person name="Labutti K."/>
            <person name="Pangilinan J."/>
            <person name="Lipzen A."/>
            <person name="Riley R."/>
            <person name="Andreopoulos W."/>
            <person name="He G."/>
            <person name="Johnson J."/>
            <person name="Barry K.W."/>
            <person name="Grigoriev I.V."/>
            <person name="Nagy L."/>
            <person name="Hibbett D."/>
            <person name="Henrissat B."/>
            <person name="Matheny P.B."/>
            <person name="Labbe J."/>
            <person name="Martin F."/>
        </authorList>
    </citation>
    <scope>NUCLEOTIDE SEQUENCE</scope>
    <source>
        <strain evidence="1">HHB10654</strain>
    </source>
</reference>
<gene>
    <name evidence="1" type="ORF">BV25DRAFT_1826626</name>
</gene>
<evidence type="ECO:0000313" key="1">
    <source>
        <dbReference type="EMBL" id="KAI0061491.1"/>
    </source>
</evidence>
<dbReference type="Proteomes" id="UP000814140">
    <property type="component" value="Unassembled WGS sequence"/>
</dbReference>
<protein>
    <submittedName>
        <fullName evidence="1">Expansin family protein</fullName>
    </submittedName>
</protein>
<proteinExistence type="predicted"/>
<name>A0ACB8T0I3_9AGAM</name>
<sequence length="140" mass="15168">MYHFIAMLFTLITLLASTIAAPVPNNSTIVDLDKRATHDGRGTWFYPGLGACGGTNSNNDHIVAMSQSFYDTNGGGNCWQYVHIKNEANGKSVYAQMVDSCPGCSYYDLDMSPSAFEAIGSLSTGVLSISWSFMEKGFEP</sequence>
<keyword evidence="2" id="KW-1185">Reference proteome</keyword>
<reference evidence="1" key="2">
    <citation type="journal article" date="2022" name="New Phytol.">
        <title>Evolutionary transition to the ectomycorrhizal habit in the genomes of a hyperdiverse lineage of mushroom-forming fungi.</title>
        <authorList>
            <person name="Looney B."/>
            <person name="Miyauchi S."/>
            <person name="Morin E."/>
            <person name="Drula E."/>
            <person name="Courty P.E."/>
            <person name="Kohler A."/>
            <person name="Kuo A."/>
            <person name="LaButti K."/>
            <person name="Pangilinan J."/>
            <person name="Lipzen A."/>
            <person name="Riley R."/>
            <person name="Andreopoulos W."/>
            <person name="He G."/>
            <person name="Johnson J."/>
            <person name="Nolan M."/>
            <person name="Tritt A."/>
            <person name="Barry K.W."/>
            <person name="Grigoriev I.V."/>
            <person name="Nagy L.G."/>
            <person name="Hibbett D."/>
            <person name="Henrissat B."/>
            <person name="Matheny P.B."/>
            <person name="Labbe J."/>
            <person name="Martin F.M."/>
        </authorList>
    </citation>
    <scope>NUCLEOTIDE SEQUENCE</scope>
    <source>
        <strain evidence="1">HHB10654</strain>
    </source>
</reference>
<comment type="caution">
    <text evidence="1">The sequence shown here is derived from an EMBL/GenBank/DDBJ whole genome shotgun (WGS) entry which is preliminary data.</text>
</comment>
<accession>A0ACB8T0I3</accession>
<organism evidence="1 2">
    <name type="scientific">Artomyces pyxidatus</name>
    <dbReference type="NCBI Taxonomy" id="48021"/>
    <lineage>
        <taxon>Eukaryota</taxon>
        <taxon>Fungi</taxon>
        <taxon>Dikarya</taxon>
        <taxon>Basidiomycota</taxon>
        <taxon>Agaricomycotina</taxon>
        <taxon>Agaricomycetes</taxon>
        <taxon>Russulales</taxon>
        <taxon>Auriscalpiaceae</taxon>
        <taxon>Artomyces</taxon>
    </lineage>
</organism>